<organism evidence="2 3">
    <name type="scientific">Knipowitschia caucasica</name>
    <name type="common">Caucasian dwarf goby</name>
    <name type="synonym">Pomatoschistus caucasicus</name>
    <dbReference type="NCBI Taxonomy" id="637954"/>
    <lineage>
        <taxon>Eukaryota</taxon>
        <taxon>Metazoa</taxon>
        <taxon>Chordata</taxon>
        <taxon>Craniata</taxon>
        <taxon>Vertebrata</taxon>
        <taxon>Euteleostomi</taxon>
        <taxon>Actinopterygii</taxon>
        <taxon>Neopterygii</taxon>
        <taxon>Teleostei</taxon>
        <taxon>Neoteleostei</taxon>
        <taxon>Acanthomorphata</taxon>
        <taxon>Gobiaria</taxon>
        <taxon>Gobiiformes</taxon>
        <taxon>Gobioidei</taxon>
        <taxon>Gobiidae</taxon>
        <taxon>Gobiinae</taxon>
        <taxon>Knipowitschia</taxon>
    </lineage>
</organism>
<keyword evidence="3" id="KW-1185">Reference proteome</keyword>
<name>A0AAV2MAM6_KNICA</name>
<dbReference type="EMBL" id="OZ035829">
    <property type="protein sequence ID" value="CAL1610234.1"/>
    <property type="molecule type" value="Genomic_DNA"/>
</dbReference>
<reference evidence="2 3" key="1">
    <citation type="submission" date="2024-04" db="EMBL/GenBank/DDBJ databases">
        <authorList>
            <person name="Waldvogel A.-M."/>
            <person name="Schoenle A."/>
        </authorList>
    </citation>
    <scope>NUCLEOTIDE SEQUENCE [LARGE SCALE GENOMIC DNA]</scope>
</reference>
<sequence>MFPNCSGHIDGSGDKVKRRTWESPLALCLAVISLPSWGMSKCAWLNNAVIRSDTALRGAQATATSVHRTPHGATEQPDRGPLPLSA</sequence>
<proteinExistence type="predicted"/>
<evidence type="ECO:0000256" key="1">
    <source>
        <dbReference type="SAM" id="MobiDB-lite"/>
    </source>
</evidence>
<gene>
    <name evidence="2" type="ORF">KC01_LOCUS36886</name>
</gene>
<accession>A0AAV2MAM6</accession>
<evidence type="ECO:0000313" key="2">
    <source>
        <dbReference type="EMBL" id="CAL1610234.1"/>
    </source>
</evidence>
<evidence type="ECO:0000313" key="3">
    <source>
        <dbReference type="Proteomes" id="UP001497482"/>
    </source>
</evidence>
<dbReference type="Proteomes" id="UP001497482">
    <property type="component" value="Chromosome 7"/>
</dbReference>
<feature type="region of interest" description="Disordered" evidence="1">
    <location>
        <begin position="59"/>
        <end position="86"/>
    </location>
</feature>
<dbReference type="AlphaFoldDB" id="A0AAV2MAM6"/>
<protein>
    <submittedName>
        <fullName evidence="2">Uncharacterized protein</fullName>
    </submittedName>
</protein>